<proteinExistence type="predicted"/>
<organism evidence="1 2">
    <name type="scientific">Stentor coeruleus</name>
    <dbReference type="NCBI Taxonomy" id="5963"/>
    <lineage>
        <taxon>Eukaryota</taxon>
        <taxon>Sar</taxon>
        <taxon>Alveolata</taxon>
        <taxon>Ciliophora</taxon>
        <taxon>Postciliodesmatophora</taxon>
        <taxon>Heterotrichea</taxon>
        <taxon>Heterotrichida</taxon>
        <taxon>Stentoridae</taxon>
        <taxon>Stentor</taxon>
    </lineage>
</organism>
<dbReference type="EMBL" id="MPUH01001069">
    <property type="protein sequence ID" value="OMJ70627.1"/>
    <property type="molecule type" value="Genomic_DNA"/>
</dbReference>
<dbReference type="Proteomes" id="UP000187209">
    <property type="component" value="Unassembled WGS sequence"/>
</dbReference>
<evidence type="ECO:0000313" key="1">
    <source>
        <dbReference type="EMBL" id="OMJ70627.1"/>
    </source>
</evidence>
<protein>
    <submittedName>
        <fullName evidence="1">Uncharacterized protein</fullName>
    </submittedName>
</protein>
<keyword evidence="2" id="KW-1185">Reference proteome</keyword>
<accession>A0A1R2B1L0</accession>
<sequence length="158" mass="18173">MSDHNNSPKQNPPFSIYSISVLEAKDSGIVDDLDSTPLCADLGALSVDFDLSLYQAKKNFQKKIDEHAYCTVPTEDDDFWQIHGFNTPQNKNLLHRNFDFSKKLKEANQKEQLLVTCLKEKFKASNCKGKTRKFYKKKFEKKQHSKSNIKCSSICEVM</sequence>
<comment type="caution">
    <text evidence="1">The sequence shown here is derived from an EMBL/GenBank/DDBJ whole genome shotgun (WGS) entry which is preliminary data.</text>
</comment>
<evidence type="ECO:0000313" key="2">
    <source>
        <dbReference type="Proteomes" id="UP000187209"/>
    </source>
</evidence>
<dbReference type="AlphaFoldDB" id="A0A1R2B1L0"/>
<reference evidence="1 2" key="1">
    <citation type="submission" date="2016-11" db="EMBL/GenBank/DDBJ databases">
        <title>The macronuclear genome of Stentor coeruleus: a giant cell with tiny introns.</title>
        <authorList>
            <person name="Slabodnick M."/>
            <person name="Ruby J.G."/>
            <person name="Reiff S.B."/>
            <person name="Swart E.C."/>
            <person name="Gosai S."/>
            <person name="Prabakaran S."/>
            <person name="Witkowska E."/>
            <person name="Larue G.E."/>
            <person name="Fisher S."/>
            <person name="Freeman R.M."/>
            <person name="Gunawardena J."/>
            <person name="Chu W."/>
            <person name="Stover N.A."/>
            <person name="Gregory B.D."/>
            <person name="Nowacki M."/>
            <person name="Derisi J."/>
            <person name="Roy S.W."/>
            <person name="Marshall W.F."/>
            <person name="Sood P."/>
        </authorList>
    </citation>
    <scope>NUCLEOTIDE SEQUENCE [LARGE SCALE GENOMIC DNA]</scope>
    <source>
        <strain evidence="1">WM001</strain>
    </source>
</reference>
<name>A0A1R2B1L0_9CILI</name>
<gene>
    <name evidence="1" type="ORF">SteCoe_31348</name>
</gene>